<keyword evidence="1" id="KW-0472">Membrane</keyword>
<organism evidence="2 3">
    <name type="scientific">Rubripirellula tenax</name>
    <dbReference type="NCBI Taxonomy" id="2528015"/>
    <lineage>
        <taxon>Bacteria</taxon>
        <taxon>Pseudomonadati</taxon>
        <taxon>Planctomycetota</taxon>
        <taxon>Planctomycetia</taxon>
        <taxon>Pirellulales</taxon>
        <taxon>Pirellulaceae</taxon>
        <taxon>Rubripirellula</taxon>
    </lineage>
</organism>
<keyword evidence="1" id="KW-1133">Transmembrane helix</keyword>
<dbReference type="AlphaFoldDB" id="A0A5C6F4G5"/>
<feature type="transmembrane region" description="Helical" evidence="1">
    <location>
        <begin position="55"/>
        <end position="74"/>
    </location>
</feature>
<evidence type="ECO:0000313" key="3">
    <source>
        <dbReference type="Proteomes" id="UP000318288"/>
    </source>
</evidence>
<reference evidence="2 3" key="1">
    <citation type="submission" date="2019-02" db="EMBL/GenBank/DDBJ databases">
        <title>Deep-cultivation of Planctomycetes and their phenomic and genomic characterization uncovers novel biology.</title>
        <authorList>
            <person name="Wiegand S."/>
            <person name="Jogler M."/>
            <person name="Boedeker C."/>
            <person name="Pinto D."/>
            <person name="Vollmers J."/>
            <person name="Rivas-Marin E."/>
            <person name="Kohn T."/>
            <person name="Peeters S.H."/>
            <person name="Heuer A."/>
            <person name="Rast P."/>
            <person name="Oberbeckmann S."/>
            <person name="Bunk B."/>
            <person name="Jeske O."/>
            <person name="Meyerdierks A."/>
            <person name="Storesund J.E."/>
            <person name="Kallscheuer N."/>
            <person name="Luecker S."/>
            <person name="Lage O.M."/>
            <person name="Pohl T."/>
            <person name="Merkel B.J."/>
            <person name="Hornburger P."/>
            <person name="Mueller R.-W."/>
            <person name="Bruemmer F."/>
            <person name="Labrenz M."/>
            <person name="Spormann A.M."/>
            <person name="Op Den Camp H."/>
            <person name="Overmann J."/>
            <person name="Amann R."/>
            <person name="Jetten M.S.M."/>
            <person name="Mascher T."/>
            <person name="Medema M.H."/>
            <person name="Devos D.P."/>
            <person name="Kaster A.-K."/>
            <person name="Ovreas L."/>
            <person name="Rohde M."/>
            <person name="Galperin M.Y."/>
            <person name="Jogler C."/>
        </authorList>
    </citation>
    <scope>NUCLEOTIDE SEQUENCE [LARGE SCALE GENOMIC DNA]</scope>
    <source>
        <strain evidence="2 3">Poly51</strain>
    </source>
</reference>
<dbReference type="Proteomes" id="UP000318288">
    <property type="component" value="Unassembled WGS sequence"/>
</dbReference>
<evidence type="ECO:0000313" key="2">
    <source>
        <dbReference type="EMBL" id="TWU54351.1"/>
    </source>
</evidence>
<dbReference type="RefSeq" id="WP_146458583.1">
    <property type="nucleotide sequence ID" value="NZ_SJPW01000004.1"/>
</dbReference>
<sequence length="157" mass="17645">MLSYNAGKQTMSVHLSVDEGVARWRYRNGFDEWSHEMPVKTFYPYPLQSVDRGRYLKGILILVAGPIAVGYVLLGFERSVYTAAGSAIVCFLYLALQFAPWIHGPIRWATFDTEIPTRTVYIFQGSNGSHFDEFVSSFNQEIVTARLAESAKPVDPG</sequence>
<comment type="caution">
    <text evidence="2">The sequence shown here is derived from an EMBL/GenBank/DDBJ whole genome shotgun (WGS) entry which is preliminary data.</text>
</comment>
<dbReference type="EMBL" id="SJPW01000004">
    <property type="protein sequence ID" value="TWU54351.1"/>
    <property type="molecule type" value="Genomic_DNA"/>
</dbReference>
<keyword evidence="1" id="KW-0812">Transmembrane</keyword>
<gene>
    <name evidence="2" type="ORF">Poly51_30680</name>
</gene>
<keyword evidence="3" id="KW-1185">Reference proteome</keyword>
<protein>
    <submittedName>
        <fullName evidence="2">Uncharacterized protein</fullName>
    </submittedName>
</protein>
<evidence type="ECO:0000256" key="1">
    <source>
        <dbReference type="SAM" id="Phobius"/>
    </source>
</evidence>
<accession>A0A5C6F4G5</accession>
<proteinExistence type="predicted"/>
<dbReference type="OrthoDB" id="9987452at2"/>
<feature type="transmembrane region" description="Helical" evidence="1">
    <location>
        <begin position="80"/>
        <end position="99"/>
    </location>
</feature>
<name>A0A5C6F4G5_9BACT</name>